<accession>A0A1U7ZSS3</accession>
<feature type="domain" description="WIYLD" evidence="2">
    <location>
        <begin position="93"/>
        <end position="155"/>
    </location>
</feature>
<feature type="region of interest" description="Disordered" evidence="1">
    <location>
        <begin position="254"/>
        <end position="276"/>
    </location>
</feature>
<keyword evidence="3" id="KW-1185">Reference proteome</keyword>
<gene>
    <name evidence="4" type="primary">LOC104596959</name>
</gene>
<dbReference type="InParanoid" id="A0A1U7ZSS3"/>
<sequence length="276" mass="31197">MSNSIRAYGYSRSPAQTAESHQRLIQSNADNCPSSQLLFMRTAPKFTHSPFLLSTCSLSSTEFGIQKFSGVDDPFGSHTVRRRSAMPPRRRNKKVGLKRMDAAVDALFQMGFSKSLVRNTVKNLLKVYGGDDGWPFIEEGSYKLVLDTILEEQEKQWVVVQKDESLKDAEAELVSIEPQCVMQVGIEEGSQELDGQKLLIETTLPSMALSECTPSPVVGVPQQRRRPYYGWITSDDEEEIVYLQTMDDALRRPGVDVGRASNRTRKRRWDVKPEDM</sequence>
<feature type="region of interest" description="Disordered" evidence="1">
    <location>
        <begin position="1"/>
        <end position="20"/>
    </location>
</feature>
<reference evidence="4" key="1">
    <citation type="submission" date="2025-08" db="UniProtKB">
        <authorList>
            <consortium name="RefSeq"/>
        </authorList>
    </citation>
    <scope>IDENTIFICATION</scope>
</reference>
<dbReference type="eggNOG" id="ENOG502S7BK">
    <property type="taxonomic scope" value="Eukaryota"/>
</dbReference>
<evidence type="ECO:0000256" key="1">
    <source>
        <dbReference type="SAM" id="MobiDB-lite"/>
    </source>
</evidence>
<evidence type="ECO:0000313" key="4">
    <source>
        <dbReference type="RefSeq" id="XP_010256593.1"/>
    </source>
</evidence>
<dbReference type="Gene3D" id="1.10.8.850">
    <property type="entry name" value="Histone-lysine N methyltransferase , C-terminal domain-like"/>
    <property type="match status" value="1"/>
</dbReference>
<dbReference type="AlphaFoldDB" id="A0A1U7ZSS3"/>
<name>A0A1U7ZSS3_NELNU</name>
<dbReference type="GeneID" id="104596959"/>
<dbReference type="STRING" id="4432.A0A1U7ZSS3"/>
<dbReference type="OrthoDB" id="1898570at2759"/>
<dbReference type="PANTHER" id="PTHR34271">
    <property type="entry name" value="NUCLEOLAR HISTONE METHYLTRANSFERASE-RELATED PROTEIN"/>
    <property type="match status" value="1"/>
</dbReference>
<proteinExistence type="predicted"/>
<dbReference type="Pfam" id="PF10440">
    <property type="entry name" value="WIYLD"/>
    <property type="match status" value="1"/>
</dbReference>
<evidence type="ECO:0000313" key="3">
    <source>
        <dbReference type="Proteomes" id="UP000189703"/>
    </source>
</evidence>
<organism evidence="3 4">
    <name type="scientific">Nelumbo nucifera</name>
    <name type="common">Sacred lotus</name>
    <dbReference type="NCBI Taxonomy" id="4432"/>
    <lineage>
        <taxon>Eukaryota</taxon>
        <taxon>Viridiplantae</taxon>
        <taxon>Streptophyta</taxon>
        <taxon>Embryophyta</taxon>
        <taxon>Tracheophyta</taxon>
        <taxon>Spermatophyta</taxon>
        <taxon>Magnoliopsida</taxon>
        <taxon>Proteales</taxon>
        <taxon>Nelumbonaceae</taxon>
        <taxon>Nelumbo</taxon>
    </lineage>
</organism>
<dbReference type="OMA" id="QVYGGND"/>
<dbReference type="Proteomes" id="UP000189703">
    <property type="component" value="Unplaced"/>
</dbReference>
<dbReference type="InterPro" id="IPR018848">
    <property type="entry name" value="WIYLD_domain"/>
</dbReference>
<dbReference type="KEGG" id="nnu:104596959"/>
<dbReference type="PANTHER" id="PTHR34271:SF1">
    <property type="entry name" value="NUCLEOLAR HISTONE METHYLTRANSFERASE-RELATED PROTEIN"/>
    <property type="match status" value="1"/>
</dbReference>
<dbReference type="RefSeq" id="XP_010256593.1">
    <property type="nucleotide sequence ID" value="XM_010258291.2"/>
</dbReference>
<dbReference type="InterPro" id="IPR043017">
    <property type="entry name" value="WIYLD_dom_sf"/>
</dbReference>
<protein>
    <submittedName>
        <fullName evidence="4">Uncharacterized protein LOC104596959 isoform X1</fullName>
    </submittedName>
</protein>
<evidence type="ECO:0000259" key="2">
    <source>
        <dbReference type="Pfam" id="PF10440"/>
    </source>
</evidence>